<dbReference type="PANTHER" id="PTHR42894">
    <property type="entry name" value="N-(5'-PHOSPHORIBOSYL)ANTHRANILATE ISOMERASE"/>
    <property type="match status" value="1"/>
</dbReference>
<dbReference type="InterPro" id="IPR011060">
    <property type="entry name" value="RibuloseP-bd_barrel"/>
</dbReference>
<evidence type="ECO:0000256" key="2">
    <source>
        <dbReference type="ARBA" id="ARBA00004664"/>
    </source>
</evidence>
<dbReference type="InterPro" id="IPR013785">
    <property type="entry name" value="Aldolase_TIM"/>
</dbReference>
<evidence type="ECO:0000256" key="7">
    <source>
        <dbReference type="ARBA" id="ARBA00023141"/>
    </source>
</evidence>
<gene>
    <name evidence="9" type="primary">trpF</name>
    <name evidence="11" type="ORF">SIL87_06420</name>
</gene>
<comment type="catalytic activity">
    <reaction evidence="1 9">
        <text>N-(5-phospho-beta-D-ribosyl)anthranilate = 1-(2-carboxyphenylamino)-1-deoxy-D-ribulose 5-phosphate</text>
        <dbReference type="Rhea" id="RHEA:21540"/>
        <dbReference type="ChEBI" id="CHEBI:18277"/>
        <dbReference type="ChEBI" id="CHEBI:58613"/>
        <dbReference type="EC" id="5.3.1.24"/>
    </reaction>
</comment>
<dbReference type="RefSeq" id="WP_319613346.1">
    <property type="nucleotide sequence ID" value="NZ_JAWXYB010000018.1"/>
</dbReference>
<evidence type="ECO:0000259" key="10">
    <source>
        <dbReference type="Pfam" id="PF00697"/>
    </source>
</evidence>
<keyword evidence="7 9" id="KW-0057">Aromatic amino acid biosynthesis</keyword>
<evidence type="ECO:0000256" key="8">
    <source>
        <dbReference type="ARBA" id="ARBA00023235"/>
    </source>
</evidence>
<reference evidence="11 12" key="1">
    <citation type="submission" date="2023-11" db="EMBL/GenBank/DDBJ databases">
        <title>MicrobeMod: A computational toolkit for identifying prokaryotic methylation and restriction-modification with nanopore sequencing.</title>
        <authorList>
            <person name="Crits-Christoph A."/>
            <person name="Kang S.C."/>
            <person name="Lee H."/>
            <person name="Ostrov N."/>
        </authorList>
    </citation>
    <scope>NUCLEOTIDE SEQUENCE [LARGE SCALE GENOMIC DNA]</scope>
    <source>
        <strain evidence="11 12">DSMZ 700</strain>
    </source>
</reference>
<dbReference type="SUPFAM" id="SSF51366">
    <property type="entry name" value="Ribulose-phoshate binding barrel"/>
    <property type="match status" value="1"/>
</dbReference>
<proteinExistence type="inferred from homology"/>
<evidence type="ECO:0000256" key="3">
    <source>
        <dbReference type="ARBA" id="ARBA00012572"/>
    </source>
</evidence>
<dbReference type="EMBL" id="JAWXYB010000018">
    <property type="protein sequence ID" value="MDX5930395.1"/>
    <property type="molecule type" value="Genomic_DNA"/>
</dbReference>
<evidence type="ECO:0000256" key="6">
    <source>
        <dbReference type="ARBA" id="ARBA00022822"/>
    </source>
</evidence>
<evidence type="ECO:0000313" key="11">
    <source>
        <dbReference type="EMBL" id="MDX5930395.1"/>
    </source>
</evidence>
<evidence type="ECO:0000256" key="4">
    <source>
        <dbReference type="ARBA" id="ARBA00022272"/>
    </source>
</evidence>
<dbReference type="GO" id="GO:0004640">
    <property type="term" value="F:phosphoribosylanthranilate isomerase activity"/>
    <property type="evidence" value="ECO:0007669"/>
    <property type="project" value="UniProtKB-UniRule"/>
</dbReference>
<dbReference type="InterPro" id="IPR044643">
    <property type="entry name" value="TrpF_fam"/>
</dbReference>
<organism evidence="11 12">
    <name type="scientific">Acidiphilium acidophilum</name>
    <name type="common">Thiobacillus acidophilus</name>
    <dbReference type="NCBI Taxonomy" id="76588"/>
    <lineage>
        <taxon>Bacteria</taxon>
        <taxon>Pseudomonadati</taxon>
        <taxon>Pseudomonadota</taxon>
        <taxon>Alphaproteobacteria</taxon>
        <taxon>Acetobacterales</taxon>
        <taxon>Acidocellaceae</taxon>
        <taxon>Acidiphilium</taxon>
    </lineage>
</organism>
<dbReference type="AlphaFoldDB" id="A0AAW9DQ90"/>
<dbReference type="InterPro" id="IPR001240">
    <property type="entry name" value="PRAI_dom"/>
</dbReference>
<dbReference type="GO" id="GO:0000162">
    <property type="term" value="P:L-tryptophan biosynthetic process"/>
    <property type="evidence" value="ECO:0007669"/>
    <property type="project" value="UniProtKB-UniRule"/>
</dbReference>
<keyword evidence="12" id="KW-1185">Reference proteome</keyword>
<evidence type="ECO:0000256" key="1">
    <source>
        <dbReference type="ARBA" id="ARBA00001164"/>
    </source>
</evidence>
<dbReference type="HAMAP" id="MF_00135">
    <property type="entry name" value="PRAI"/>
    <property type="match status" value="1"/>
</dbReference>
<name>A0AAW9DQ90_ACIAO</name>
<dbReference type="Proteomes" id="UP001279553">
    <property type="component" value="Unassembled WGS sequence"/>
</dbReference>
<comment type="caution">
    <text evidence="11">The sequence shown here is derived from an EMBL/GenBank/DDBJ whole genome shotgun (WGS) entry which is preliminary data.</text>
</comment>
<keyword evidence="8 9" id="KW-0413">Isomerase</keyword>
<protein>
    <recommendedName>
        <fullName evidence="4 9">N-(5'-phosphoribosyl)anthranilate isomerase</fullName>
        <shortName evidence="9">PRAI</shortName>
        <ecNumber evidence="3 9">5.3.1.24</ecNumber>
    </recommendedName>
</protein>
<keyword evidence="6 9" id="KW-0822">Tryptophan biosynthesis</keyword>
<dbReference type="PANTHER" id="PTHR42894:SF1">
    <property type="entry name" value="N-(5'-PHOSPHORIBOSYL)ANTHRANILATE ISOMERASE"/>
    <property type="match status" value="1"/>
</dbReference>
<sequence length="209" mass="21894">MIRVKICGITTPHAYRAATEAGADWIGFNFFPRSPRHVTPQQAESIAGLRGPSRVGLFVEPDMAVIEQTLAVFSLDILQIYAGAPTCWAIAARFGLPVWRAVGVAHASDLPRTSEGLAGFVIEAKAPAGADRPGGNATAFDWSITRNWQSPGPWLLGGGLRPDNVATAVALSGASAVDVSSGVEDQPGHKSSELIRAFIAAAKADAHQA</sequence>
<comment type="pathway">
    <text evidence="2 9">Amino-acid biosynthesis; L-tryptophan biosynthesis; L-tryptophan from chorismate: step 3/5.</text>
</comment>
<comment type="similarity">
    <text evidence="9">Belongs to the TrpF family.</text>
</comment>
<dbReference type="Pfam" id="PF00697">
    <property type="entry name" value="PRAI"/>
    <property type="match status" value="1"/>
</dbReference>
<keyword evidence="5 9" id="KW-0028">Amino-acid biosynthesis</keyword>
<evidence type="ECO:0000313" key="12">
    <source>
        <dbReference type="Proteomes" id="UP001279553"/>
    </source>
</evidence>
<evidence type="ECO:0000256" key="9">
    <source>
        <dbReference type="HAMAP-Rule" id="MF_00135"/>
    </source>
</evidence>
<feature type="domain" description="N-(5'phosphoribosyl) anthranilate isomerase (PRAI)" evidence="10">
    <location>
        <begin position="4"/>
        <end position="200"/>
    </location>
</feature>
<accession>A0AAW9DQ90</accession>
<dbReference type="Gene3D" id="3.20.20.70">
    <property type="entry name" value="Aldolase class I"/>
    <property type="match status" value="1"/>
</dbReference>
<evidence type="ECO:0000256" key="5">
    <source>
        <dbReference type="ARBA" id="ARBA00022605"/>
    </source>
</evidence>
<dbReference type="CDD" id="cd00405">
    <property type="entry name" value="PRAI"/>
    <property type="match status" value="1"/>
</dbReference>
<dbReference type="EC" id="5.3.1.24" evidence="3 9"/>